<dbReference type="STRING" id="1691903.A9B99_22720"/>
<name>A0A1B7L3E0_9ENTR</name>
<dbReference type="OrthoDB" id="7340239at2"/>
<reference evidence="3" key="1">
    <citation type="submission" date="2016-05" db="EMBL/GenBank/DDBJ databases">
        <authorList>
            <person name="Behera P."/>
            <person name="Vaishampayan P."/>
            <person name="Singh N."/>
            <person name="Raina V."/>
            <person name="Suar M."/>
            <person name="Pattnaik A."/>
            <person name="Rastogi G."/>
        </authorList>
    </citation>
    <scope>NUCLEOTIDE SEQUENCE [LARGE SCALE GENOMIC DNA]</scope>
    <source>
        <strain evidence="3">MP23</strain>
    </source>
</reference>
<dbReference type="Pfam" id="PF07007">
    <property type="entry name" value="LprI"/>
    <property type="match status" value="1"/>
</dbReference>
<accession>A0A1B7L3E0</accession>
<dbReference type="Proteomes" id="UP000078225">
    <property type="component" value="Unassembled WGS sequence"/>
</dbReference>
<keyword evidence="3" id="KW-1185">Reference proteome</keyword>
<protein>
    <recommendedName>
        <fullName evidence="1">Lysozyme inhibitor LprI-like N-terminal domain-containing protein</fullName>
    </recommendedName>
</protein>
<dbReference type="AlphaFoldDB" id="A0A1B7L3E0"/>
<sequence length="129" mass="14490">MKRIVVAVVFFSAFSYGADICDNVNNSIQVGLCAENKKNEADKYLNEQYSSLMGKISSEYINDVGLKNELIASVKTSQRNWIKFRDSNCKLYSFQIDSNSAAYQTTINECIARMSESRGKELASISNNM</sequence>
<dbReference type="InterPro" id="IPR009739">
    <property type="entry name" value="LprI-like_N"/>
</dbReference>
<evidence type="ECO:0000259" key="1">
    <source>
        <dbReference type="Pfam" id="PF07007"/>
    </source>
</evidence>
<dbReference type="EMBL" id="LYRP01000019">
    <property type="protein sequence ID" value="OAT76776.1"/>
    <property type="molecule type" value="Genomic_DNA"/>
</dbReference>
<organism evidence="2 3">
    <name type="scientific">Mangrovibacter phragmitis</name>
    <dbReference type="NCBI Taxonomy" id="1691903"/>
    <lineage>
        <taxon>Bacteria</taxon>
        <taxon>Pseudomonadati</taxon>
        <taxon>Pseudomonadota</taxon>
        <taxon>Gammaproteobacteria</taxon>
        <taxon>Enterobacterales</taxon>
        <taxon>Enterobacteriaceae</taxon>
        <taxon>Mangrovibacter</taxon>
    </lineage>
</organism>
<comment type="caution">
    <text evidence="2">The sequence shown here is derived from an EMBL/GenBank/DDBJ whole genome shotgun (WGS) entry which is preliminary data.</text>
</comment>
<gene>
    <name evidence="2" type="ORF">A9B99_22720</name>
</gene>
<evidence type="ECO:0000313" key="3">
    <source>
        <dbReference type="Proteomes" id="UP000078225"/>
    </source>
</evidence>
<proteinExistence type="predicted"/>
<evidence type="ECO:0000313" key="2">
    <source>
        <dbReference type="EMBL" id="OAT76776.1"/>
    </source>
</evidence>
<feature type="domain" description="Lysozyme inhibitor LprI-like N-terminal" evidence="1">
    <location>
        <begin position="21"/>
        <end position="122"/>
    </location>
</feature>
<dbReference type="Gene3D" id="1.20.1270.180">
    <property type="match status" value="1"/>
</dbReference>
<dbReference type="RefSeq" id="WP_064598143.1">
    <property type="nucleotide sequence ID" value="NZ_LYRP01000019.1"/>
</dbReference>